<dbReference type="GO" id="GO:0000160">
    <property type="term" value="P:phosphorelay signal transduction system"/>
    <property type="evidence" value="ECO:0007669"/>
    <property type="project" value="InterPro"/>
</dbReference>
<protein>
    <submittedName>
        <fullName evidence="4">Response regulator receiver domain protein</fullName>
    </submittedName>
</protein>
<proteinExistence type="predicted"/>
<dbReference type="Proteomes" id="UP000034774">
    <property type="component" value="Unassembled WGS sequence"/>
</dbReference>
<comment type="caution">
    <text evidence="4">The sequence shown here is derived from an EMBL/GenBank/DDBJ whole genome shotgun (WGS) entry which is preliminary data.</text>
</comment>
<dbReference type="PROSITE" id="PS50110">
    <property type="entry name" value="RESPONSE_REGULATORY"/>
    <property type="match status" value="1"/>
</dbReference>
<dbReference type="SUPFAM" id="SSF52172">
    <property type="entry name" value="CheY-like"/>
    <property type="match status" value="1"/>
</dbReference>
<sequence length="139" mass="15885">MKKILIVEDEPSFLNLLHKELTSKGYTVVDAKDGKEGYDTAMLVKPDLILLDILMPGVDGLTMLELLRKNRDGRDKVIILTNLELDNNVMKRALDAKPLYYFVKSDISLSALIQKIDEELMEQEVKELVEEDNEHRGII</sequence>
<feature type="domain" description="Response regulatory" evidence="3">
    <location>
        <begin position="3"/>
        <end position="120"/>
    </location>
</feature>
<evidence type="ECO:0000313" key="5">
    <source>
        <dbReference type="Proteomes" id="UP000034774"/>
    </source>
</evidence>
<evidence type="ECO:0000256" key="1">
    <source>
        <dbReference type="ARBA" id="ARBA00022553"/>
    </source>
</evidence>
<organism evidence="4 5">
    <name type="scientific">Candidatus Woesebacteria bacterium GW2011_GWB1_39_10</name>
    <dbReference type="NCBI Taxonomy" id="1618572"/>
    <lineage>
        <taxon>Bacteria</taxon>
        <taxon>Candidatus Woeseibacteriota</taxon>
    </lineage>
</organism>
<dbReference type="AlphaFoldDB" id="A0A0G0PSZ4"/>
<reference evidence="4 5" key="1">
    <citation type="journal article" date="2015" name="Nature">
        <title>rRNA introns, odd ribosomes, and small enigmatic genomes across a large radiation of phyla.</title>
        <authorList>
            <person name="Brown C.T."/>
            <person name="Hug L.A."/>
            <person name="Thomas B.C."/>
            <person name="Sharon I."/>
            <person name="Castelle C.J."/>
            <person name="Singh A."/>
            <person name="Wilkins M.J."/>
            <person name="Williams K.H."/>
            <person name="Banfield J.F."/>
        </authorList>
    </citation>
    <scope>NUCLEOTIDE SEQUENCE [LARGE SCALE GENOMIC DNA]</scope>
</reference>
<dbReference type="PANTHER" id="PTHR44591:SF3">
    <property type="entry name" value="RESPONSE REGULATORY DOMAIN-CONTAINING PROTEIN"/>
    <property type="match status" value="1"/>
</dbReference>
<dbReference type="SMART" id="SM00448">
    <property type="entry name" value="REC"/>
    <property type="match status" value="1"/>
</dbReference>
<name>A0A0G0PSZ4_9BACT</name>
<gene>
    <name evidence="4" type="ORF">UT17_C0002G0139</name>
</gene>
<evidence type="ECO:0000313" key="4">
    <source>
        <dbReference type="EMBL" id="KKQ92476.1"/>
    </source>
</evidence>
<dbReference type="InterPro" id="IPR011006">
    <property type="entry name" value="CheY-like_superfamily"/>
</dbReference>
<keyword evidence="1 2" id="KW-0597">Phosphoprotein</keyword>
<evidence type="ECO:0000259" key="3">
    <source>
        <dbReference type="PROSITE" id="PS50110"/>
    </source>
</evidence>
<dbReference type="EMBL" id="LBVU01000002">
    <property type="protein sequence ID" value="KKQ92476.1"/>
    <property type="molecule type" value="Genomic_DNA"/>
</dbReference>
<dbReference type="Gene3D" id="3.40.50.2300">
    <property type="match status" value="1"/>
</dbReference>
<accession>A0A0G0PSZ4</accession>
<dbReference type="STRING" id="1618572.UT17_C0002G0139"/>
<dbReference type="InterPro" id="IPR050595">
    <property type="entry name" value="Bact_response_regulator"/>
</dbReference>
<feature type="modified residue" description="4-aspartylphosphate" evidence="2">
    <location>
        <position position="52"/>
    </location>
</feature>
<evidence type="ECO:0000256" key="2">
    <source>
        <dbReference type="PROSITE-ProRule" id="PRU00169"/>
    </source>
</evidence>
<dbReference type="Pfam" id="PF00072">
    <property type="entry name" value="Response_reg"/>
    <property type="match status" value="1"/>
</dbReference>
<dbReference type="InterPro" id="IPR001789">
    <property type="entry name" value="Sig_transdc_resp-reg_receiver"/>
</dbReference>
<dbReference type="PATRIC" id="fig|1618572.3.peg.301"/>
<dbReference type="PANTHER" id="PTHR44591">
    <property type="entry name" value="STRESS RESPONSE REGULATOR PROTEIN 1"/>
    <property type="match status" value="1"/>
</dbReference>